<gene>
    <name evidence="3" type="primary">OJ1014H12.10</name>
</gene>
<organism evidence="3 4">
    <name type="scientific">Oryza sativa subsp. japonica</name>
    <name type="common">Rice</name>
    <dbReference type="NCBI Taxonomy" id="39947"/>
    <lineage>
        <taxon>Eukaryota</taxon>
        <taxon>Viridiplantae</taxon>
        <taxon>Streptophyta</taxon>
        <taxon>Embryophyta</taxon>
        <taxon>Tracheophyta</taxon>
        <taxon>Spermatophyta</taxon>
        <taxon>Magnoliopsida</taxon>
        <taxon>Liliopsida</taxon>
        <taxon>Poales</taxon>
        <taxon>Poaceae</taxon>
        <taxon>BOP clade</taxon>
        <taxon>Oryzoideae</taxon>
        <taxon>Oryzeae</taxon>
        <taxon>Oryzinae</taxon>
        <taxon>Oryza</taxon>
        <taxon>Oryza sativa</taxon>
    </lineage>
</organism>
<proteinExistence type="predicted"/>
<evidence type="ECO:0000313" key="4">
    <source>
        <dbReference type="Proteomes" id="UP000000763"/>
    </source>
</evidence>
<accession>Q7G5M2</accession>
<feature type="compositionally biased region" description="Basic and acidic residues" evidence="1">
    <location>
        <begin position="397"/>
        <end position="412"/>
    </location>
</feature>
<feature type="region of interest" description="Disordered" evidence="1">
    <location>
        <begin position="579"/>
        <end position="632"/>
    </location>
</feature>
<evidence type="ECO:0000256" key="1">
    <source>
        <dbReference type="SAM" id="MobiDB-lite"/>
    </source>
</evidence>
<feature type="compositionally biased region" description="Basic and acidic residues" evidence="1">
    <location>
        <begin position="18"/>
        <end position="37"/>
    </location>
</feature>
<name>Q7G5M2_ORYSJ</name>
<dbReference type="InterPro" id="IPR005162">
    <property type="entry name" value="Retrotrans_gag_dom"/>
</dbReference>
<protein>
    <submittedName>
        <fullName evidence="3">Gag-pol</fullName>
    </submittedName>
</protein>
<feature type="compositionally biased region" description="Basic and acidic residues" evidence="1">
    <location>
        <begin position="353"/>
        <end position="375"/>
    </location>
</feature>
<dbReference type="Proteomes" id="UP000000763">
    <property type="component" value="Chromosome 10"/>
</dbReference>
<feature type="region of interest" description="Disordered" evidence="1">
    <location>
        <begin position="353"/>
        <end position="412"/>
    </location>
</feature>
<dbReference type="AlphaFoldDB" id="Q7G5M2"/>
<feature type="compositionally biased region" description="Basic residues" evidence="1">
    <location>
        <begin position="376"/>
        <end position="385"/>
    </location>
</feature>
<reference evidence="4" key="1">
    <citation type="journal article" date="2005" name="Nature">
        <title>The map-based sequence of the rice genome.</title>
        <authorList>
            <consortium name="International rice genome sequencing project (IRGSP)"/>
            <person name="Matsumoto T."/>
            <person name="Wu J."/>
            <person name="Kanamori H."/>
            <person name="Katayose Y."/>
            <person name="Fujisawa M."/>
            <person name="Namiki N."/>
            <person name="Mizuno H."/>
            <person name="Yamamoto K."/>
            <person name="Antonio B.A."/>
            <person name="Baba T."/>
            <person name="Sakata K."/>
            <person name="Nagamura Y."/>
            <person name="Aoki H."/>
            <person name="Arikawa K."/>
            <person name="Arita K."/>
            <person name="Bito T."/>
            <person name="Chiden Y."/>
            <person name="Fujitsuka N."/>
            <person name="Fukunaka R."/>
            <person name="Hamada M."/>
            <person name="Harada C."/>
            <person name="Hayashi A."/>
            <person name="Hijishita S."/>
            <person name="Honda M."/>
            <person name="Hosokawa S."/>
            <person name="Ichikawa Y."/>
            <person name="Idonuma A."/>
            <person name="Iijima M."/>
            <person name="Ikeda M."/>
            <person name="Ikeno M."/>
            <person name="Ito K."/>
            <person name="Ito S."/>
            <person name="Ito T."/>
            <person name="Ito Y."/>
            <person name="Ito Y."/>
            <person name="Iwabuchi A."/>
            <person name="Kamiya K."/>
            <person name="Karasawa W."/>
            <person name="Kurita K."/>
            <person name="Katagiri S."/>
            <person name="Kikuta A."/>
            <person name="Kobayashi H."/>
            <person name="Kobayashi N."/>
            <person name="Machita K."/>
            <person name="Maehara T."/>
            <person name="Masukawa M."/>
            <person name="Mizubayashi T."/>
            <person name="Mukai Y."/>
            <person name="Nagasaki H."/>
            <person name="Nagata Y."/>
            <person name="Naito S."/>
            <person name="Nakashima M."/>
            <person name="Nakama Y."/>
            <person name="Nakamichi Y."/>
            <person name="Nakamura M."/>
            <person name="Meguro A."/>
            <person name="Negishi M."/>
            <person name="Ohta I."/>
            <person name="Ohta T."/>
            <person name="Okamoto M."/>
            <person name="Ono N."/>
            <person name="Saji S."/>
            <person name="Sakaguchi M."/>
            <person name="Sakai K."/>
            <person name="Shibata M."/>
            <person name="Shimokawa T."/>
            <person name="Song J."/>
            <person name="Takazaki Y."/>
            <person name="Terasawa K."/>
            <person name="Tsugane M."/>
            <person name="Tsuji K."/>
            <person name="Ueda S."/>
            <person name="Waki K."/>
            <person name="Yamagata H."/>
            <person name="Yamamoto M."/>
            <person name="Yamamoto S."/>
            <person name="Yamane H."/>
            <person name="Yoshiki S."/>
            <person name="Yoshihara R."/>
            <person name="Yukawa K."/>
            <person name="Zhong H."/>
            <person name="Yano M."/>
            <person name="Yuan Q."/>
            <person name="Ouyang S."/>
            <person name="Liu J."/>
            <person name="Jones K.M."/>
            <person name="Gansberger K."/>
            <person name="Moffat K."/>
            <person name="Hill J."/>
            <person name="Bera J."/>
            <person name="Fadrosh D."/>
            <person name="Jin S."/>
            <person name="Johri S."/>
            <person name="Kim M."/>
            <person name="Overton L."/>
            <person name="Reardon M."/>
            <person name="Tsitrin T."/>
            <person name="Vuong H."/>
            <person name="Weaver B."/>
            <person name="Ciecko A."/>
            <person name="Tallon L."/>
            <person name="Jackson J."/>
            <person name="Pai G."/>
            <person name="Aken S.V."/>
            <person name="Utterback T."/>
            <person name="Reidmuller S."/>
            <person name="Feldblyum T."/>
            <person name="Hsiao J."/>
            <person name="Zismann V."/>
            <person name="Iobst S."/>
            <person name="de Vazeille A.R."/>
            <person name="Buell C.R."/>
            <person name="Ying K."/>
            <person name="Li Y."/>
            <person name="Lu T."/>
            <person name="Huang Y."/>
            <person name="Zhao Q."/>
            <person name="Feng Q."/>
            <person name="Zhang L."/>
            <person name="Zhu J."/>
            <person name="Weng Q."/>
            <person name="Mu J."/>
            <person name="Lu Y."/>
            <person name="Fan D."/>
            <person name="Liu Y."/>
            <person name="Guan J."/>
            <person name="Zhang Y."/>
            <person name="Yu S."/>
            <person name="Liu X."/>
            <person name="Zhang Y."/>
            <person name="Hong G."/>
            <person name="Han B."/>
            <person name="Choisne N."/>
            <person name="Demange N."/>
            <person name="Orjeda G."/>
            <person name="Samain S."/>
            <person name="Cattolico L."/>
            <person name="Pelletier E."/>
            <person name="Couloux A."/>
            <person name="Segurens B."/>
            <person name="Wincker P."/>
            <person name="D'Hont A."/>
            <person name="Scarpelli C."/>
            <person name="Weissenbach J."/>
            <person name="Salanoubat M."/>
            <person name="Quetier F."/>
            <person name="Yu Y."/>
            <person name="Kim H.R."/>
            <person name="Rambo T."/>
            <person name="Currie J."/>
            <person name="Collura K."/>
            <person name="Luo M."/>
            <person name="Yang T."/>
            <person name="Ammiraju J.S.S."/>
            <person name="Engler F."/>
            <person name="Soderlund C."/>
            <person name="Wing R.A."/>
            <person name="Palmer L.E."/>
            <person name="de la Bastide M."/>
            <person name="Spiegel L."/>
            <person name="Nascimento L."/>
            <person name="Zutavern T."/>
            <person name="O'Shaughnessy A."/>
            <person name="Dike S."/>
            <person name="Dedhia N."/>
            <person name="Preston R."/>
            <person name="Balija V."/>
            <person name="McCombie W.R."/>
            <person name="Chow T."/>
            <person name="Chen H."/>
            <person name="Chung M."/>
            <person name="Chen C."/>
            <person name="Shaw J."/>
            <person name="Wu H."/>
            <person name="Hsiao K."/>
            <person name="Chao Y."/>
            <person name="Chu M."/>
            <person name="Cheng C."/>
            <person name="Hour A."/>
            <person name="Lee P."/>
            <person name="Lin S."/>
            <person name="Lin Y."/>
            <person name="Liou J."/>
            <person name="Liu S."/>
            <person name="Hsing Y."/>
            <person name="Raghuvanshi S."/>
            <person name="Mohanty A."/>
            <person name="Bharti A.K."/>
            <person name="Gaur A."/>
            <person name="Gupta V."/>
            <person name="Kumar D."/>
            <person name="Ravi V."/>
            <person name="Vij S."/>
            <person name="Kapur A."/>
            <person name="Khurana P."/>
            <person name="Khurana P."/>
            <person name="Khurana J.P."/>
            <person name="Tyagi A.K."/>
            <person name="Gaikwad K."/>
            <person name="Singh A."/>
            <person name="Dalal V."/>
            <person name="Srivastava S."/>
            <person name="Dixit A."/>
            <person name="Pal A.K."/>
            <person name="Ghazi I.A."/>
            <person name="Yadav M."/>
            <person name="Pandit A."/>
            <person name="Bhargava A."/>
            <person name="Sureshbabu K."/>
            <person name="Batra K."/>
            <person name="Sharma T.R."/>
            <person name="Mohapatra T."/>
            <person name="Singh N.K."/>
            <person name="Messing J."/>
            <person name="Nelson A.B."/>
            <person name="Fuks G."/>
            <person name="Kavchok S."/>
            <person name="Keizer G."/>
            <person name="Linton E."/>
            <person name="Llaca V."/>
            <person name="Song R."/>
            <person name="Tanyolac B."/>
            <person name="Young S."/>
            <person name="Ho-Il K."/>
            <person name="Hahn J.H."/>
            <person name="Sangsakoo G."/>
            <person name="Vanavichit A."/>
            <person name="de Mattos Luiz.A.T."/>
            <person name="Zimmer P.D."/>
            <person name="Malone G."/>
            <person name="Dellagostin O."/>
            <person name="de Oliveira A.C."/>
            <person name="Bevan M."/>
            <person name="Bancroft I."/>
            <person name="Minx P."/>
            <person name="Cordum H."/>
            <person name="Wilson R."/>
            <person name="Cheng Z."/>
            <person name="Jin W."/>
            <person name="Jiang J."/>
            <person name="Leong S.A."/>
            <person name="Iwama H."/>
            <person name="Gojobori T."/>
            <person name="Itoh T."/>
            <person name="Niimura Y."/>
            <person name="Fujii Y."/>
            <person name="Habara T."/>
            <person name="Sakai H."/>
            <person name="Sato Y."/>
            <person name="Wilson G."/>
            <person name="Kumar K."/>
            <person name="McCouch S."/>
            <person name="Juretic N."/>
            <person name="Hoen D."/>
            <person name="Wright S."/>
            <person name="Bruskiewich R."/>
            <person name="Bureau T."/>
            <person name="Miyao A."/>
            <person name="Hirochika H."/>
            <person name="Nishikawa T."/>
            <person name="Kadowaki K."/>
            <person name="Sugiura M."/>
            <person name="Burr B."/>
            <person name="Sasaki T."/>
        </authorList>
    </citation>
    <scope>NUCLEOTIDE SEQUENCE [LARGE SCALE GENOMIC DNA]</scope>
    <source>
        <strain evidence="4">cv. Nipponbare</strain>
    </source>
</reference>
<reference evidence="4" key="2">
    <citation type="journal article" date="2008" name="Nucleic Acids Res.">
        <title>The rice annotation project database (RAP-DB): 2008 update.</title>
        <authorList>
            <consortium name="The rice annotation project (RAP)"/>
        </authorList>
    </citation>
    <scope>GENOME REANNOTATION</scope>
    <source>
        <strain evidence="4">cv. Nipponbare</strain>
    </source>
</reference>
<sequence length="632" mass="70142">MSKDPPTEAEIGTLTTSKPEKDPSAAKPCLSDRNHEPTRITSEVTRSWCPIHKTRKHTLQACWVFLNVHAEIRACEERGIQCTSPTRDVYCPIHKTKNHDLSSCKVFLSAMKTPPPKVQQSRIPIRDEDKEQGATPISDRFVGVIDIDPHEPSVLHLLEDYGSSTTSTPREVLAIDDVGTSARTNAEAENQIEEVIQAKTETMITATTATITTIANGGYWAILVEDVAIMTVMMEIGTEITAGDDDRILENPADVPVIFVANFQGTYKRHAIEDDPHALTQNPGESLRDYVRRFNECRNTIPEITDASVIRAFKSGVRDRYTTQELVTRRIMTTRRLFEIVDRCAHADDALRCKNDKPKTEGEKKPAKDAPESSKKKNRKSGKRKAQSEVLATEYADPAKRPDPQGSDTKKAWCPIHKTDRHSLEDCLVFKKSLAKHMASEKGKRVRVVEKDAKAPTQESDLAYPDYDLHVSHIFGGSTAYSSKREYKKVEREVCSTWQGAAPKMKCQANNFRTEQITFDVAAFDTAYNAIIGRTALVKLMAASHYAYQVLKMPGPKGTITIQGNAKLAVQCDKRSLDMVEHTPSPPATAEPPKKVSKTNKTPKPDGAIKIVPLSSANPDKTIKIGASLGEK</sequence>
<evidence type="ECO:0000313" key="3">
    <source>
        <dbReference type="EMBL" id="AAM44871.1"/>
    </source>
</evidence>
<dbReference type="EMBL" id="AC098694">
    <property type="protein sequence ID" value="AAM44871.1"/>
    <property type="molecule type" value="Genomic_DNA"/>
</dbReference>
<feature type="region of interest" description="Disordered" evidence="1">
    <location>
        <begin position="1"/>
        <end position="37"/>
    </location>
</feature>
<evidence type="ECO:0000259" key="2">
    <source>
        <dbReference type="Pfam" id="PF03732"/>
    </source>
</evidence>
<feature type="domain" description="Retrotransposon gag" evidence="2">
    <location>
        <begin position="259"/>
        <end position="318"/>
    </location>
</feature>
<dbReference type="Pfam" id="PF03732">
    <property type="entry name" value="Retrotrans_gag"/>
    <property type="match status" value="1"/>
</dbReference>